<dbReference type="Pfam" id="PF00005">
    <property type="entry name" value="ABC_tran"/>
    <property type="match status" value="1"/>
</dbReference>
<feature type="domain" description="ABC transporter" evidence="4">
    <location>
        <begin position="20"/>
        <end position="260"/>
    </location>
</feature>
<dbReference type="Proteomes" id="UP000186309">
    <property type="component" value="Chromosome"/>
</dbReference>
<feature type="region of interest" description="Disordered" evidence="3">
    <location>
        <begin position="1"/>
        <end position="20"/>
    </location>
</feature>
<keyword evidence="6" id="KW-1185">Reference proteome</keyword>
<dbReference type="EC" id="3.6.3.-" evidence="5"/>
<keyword evidence="1" id="KW-0547">Nucleotide-binding</keyword>
<dbReference type="RefSeq" id="WP_076350327.1">
    <property type="nucleotide sequence ID" value="NZ_CP019082.1"/>
</dbReference>
<feature type="compositionally biased region" description="Low complexity" evidence="3">
    <location>
        <begin position="1"/>
        <end position="14"/>
    </location>
</feature>
<dbReference type="KEGG" id="pbor:BSF38_05631"/>
<dbReference type="AlphaFoldDB" id="A0A1U7CYL1"/>
<dbReference type="OrthoDB" id="9806726at2"/>
<protein>
    <submittedName>
        <fullName evidence="5">Putative ABC transporter ATP-binding protein YlmA</fullName>
        <ecNumber evidence="5">3.6.3.-</ecNumber>
    </submittedName>
</protein>
<keyword evidence="5" id="KW-0378">Hydrolase</keyword>
<dbReference type="SMART" id="SM00382">
    <property type="entry name" value="AAA"/>
    <property type="match status" value="1"/>
</dbReference>
<sequence>MDNNAPNHAPAENPASPPAIRARGVGVYRNGRWILKNVDWTVPSGSCVAVLGPNGSGKSTLTRVISGYMWPTDGELSVLGERFGSVNLHELRESLRLVQPTGLAEPDSEATAFEVALTGAFGTVGLYGQVTDAIRSEAERLLATVGLRSVFNTPYQNLSSGERIRCLIARAMIRKPRLLLLDEPTSGLDLLAREQVLATIQSLFQNGSERPTVVLITHHLEELPPAVSHVLVLDEGAVAAQGAPEDVLRSDLLSAVYRCPLQVVQSEGRYYSRVSPGAWDSLLAES</sequence>
<accession>A0A1U7CYL1</accession>
<gene>
    <name evidence="5" type="primary">ylmA</name>
    <name evidence="5" type="ORF">BSF38_05631</name>
</gene>
<evidence type="ECO:0000256" key="3">
    <source>
        <dbReference type="SAM" id="MobiDB-lite"/>
    </source>
</evidence>
<dbReference type="GO" id="GO:0016887">
    <property type="term" value="F:ATP hydrolysis activity"/>
    <property type="evidence" value="ECO:0007669"/>
    <property type="project" value="InterPro"/>
</dbReference>
<evidence type="ECO:0000256" key="1">
    <source>
        <dbReference type="ARBA" id="ARBA00022741"/>
    </source>
</evidence>
<dbReference type="SUPFAM" id="SSF52540">
    <property type="entry name" value="P-loop containing nucleoside triphosphate hydrolases"/>
    <property type="match status" value="1"/>
</dbReference>
<evidence type="ECO:0000256" key="2">
    <source>
        <dbReference type="ARBA" id="ARBA00022840"/>
    </source>
</evidence>
<name>A0A1U7CYL1_9BACT</name>
<dbReference type="STRING" id="1387353.BSF38_05631"/>
<evidence type="ECO:0000313" key="6">
    <source>
        <dbReference type="Proteomes" id="UP000186309"/>
    </source>
</evidence>
<dbReference type="InterPro" id="IPR027417">
    <property type="entry name" value="P-loop_NTPase"/>
</dbReference>
<dbReference type="Gene3D" id="3.40.50.300">
    <property type="entry name" value="P-loop containing nucleotide triphosphate hydrolases"/>
    <property type="match status" value="1"/>
</dbReference>
<dbReference type="GO" id="GO:0005524">
    <property type="term" value="F:ATP binding"/>
    <property type="evidence" value="ECO:0007669"/>
    <property type="project" value="UniProtKB-KW"/>
</dbReference>
<organism evidence="5 6">
    <name type="scientific">Paludisphaera borealis</name>
    <dbReference type="NCBI Taxonomy" id="1387353"/>
    <lineage>
        <taxon>Bacteria</taxon>
        <taxon>Pseudomonadati</taxon>
        <taxon>Planctomycetota</taxon>
        <taxon>Planctomycetia</taxon>
        <taxon>Isosphaerales</taxon>
        <taxon>Isosphaeraceae</taxon>
        <taxon>Paludisphaera</taxon>
    </lineage>
</organism>
<dbReference type="PROSITE" id="PS50893">
    <property type="entry name" value="ABC_TRANSPORTER_2"/>
    <property type="match status" value="1"/>
</dbReference>
<dbReference type="EMBL" id="CP019082">
    <property type="protein sequence ID" value="APW64042.1"/>
    <property type="molecule type" value="Genomic_DNA"/>
</dbReference>
<evidence type="ECO:0000259" key="4">
    <source>
        <dbReference type="PROSITE" id="PS50893"/>
    </source>
</evidence>
<dbReference type="PANTHER" id="PTHR42794">
    <property type="entry name" value="HEMIN IMPORT ATP-BINDING PROTEIN HMUV"/>
    <property type="match status" value="1"/>
</dbReference>
<dbReference type="InterPro" id="IPR003593">
    <property type="entry name" value="AAA+_ATPase"/>
</dbReference>
<evidence type="ECO:0000313" key="5">
    <source>
        <dbReference type="EMBL" id="APW64042.1"/>
    </source>
</evidence>
<proteinExistence type="predicted"/>
<dbReference type="PANTHER" id="PTHR42794:SF2">
    <property type="entry name" value="ABC TRANSPORTER ATP-BINDING PROTEIN"/>
    <property type="match status" value="1"/>
</dbReference>
<keyword evidence="2 5" id="KW-0067">ATP-binding</keyword>
<reference evidence="6" key="1">
    <citation type="submission" date="2016-12" db="EMBL/GenBank/DDBJ databases">
        <title>Comparative genomics of four Isosphaeraceae planctomycetes: a common pool of plasmids and glycoside hydrolase genes.</title>
        <authorList>
            <person name="Ivanova A."/>
        </authorList>
    </citation>
    <scope>NUCLEOTIDE SEQUENCE [LARGE SCALE GENOMIC DNA]</scope>
    <source>
        <strain evidence="6">PX4</strain>
    </source>
</reference>
<dbReference type="InterPro" id="IPR003439">
    <property type="entry name" value="ABC_transporter-like_ATP-bd"/>
</dbReference>